<dbReference type="AlphaFoldDB" id="A0A137P7F0"/>
<evidence type="ECO:0000313" key="1">
    <source>
        <dbReference type="EMBL" id="KXN70947.1"/>
    </source>
</evidence>
<organism evidence="1 2">
    <name type="scientific">Conidiobolus coronatus (strain ATCC 28846 / CBS 209.66 / NRRL 28638)</name>
    <name type="common">Delacroixia coronata</name>
    <dbReference type="NCBI Taxonomy" id="796925"/>
    <lineage>
        <taxon>Eukaryota</taxon>
        <taxon>Fungi</taxon>
        <taxon>Fungi incertae sedis</taxon>
        <taxon>Zoopagomycota</taxon>
        <taxon>Entomophthoromycotina</taxon>
        <taxon>Entomophthoromycetes</taxon>
        <taxon>Entomophthorales</taxon>
        <taxon>Ancylistaceae</taxon>
        <taxon>Conidiobolus</taxon>
    </lineage>
</organism>
<protein>
    <submittedName>
        <fullName evidence="1">Uncharacterized protein</fullName>
    </submittedName>
</protein>
<dbReference type="Proteomes" id="UP000070444">
    <property type="component" value="Unassembled WGS sequence"/>
</dbReference>
<dbReference type="EMBL" id="KQ964488">
    <property type="protein sequence ID" value="KXN70947.1"/>
    <property type="molecule type" value="Genomic_DNA"/>
</dbReference>
<reference evidence="1 2" key="1">
    <citation type="journal article" date="2015" name="Genome Biol. Evol.">
        <title>Phylogenomic analyses indicate that early fungi evolved digesting cell walls of algal ancestors of land plants.</title>
        <authorList>
            <person name="Chang Y."/>
            <person name="Wang S."/>
            <person name="Sekimoto S."/>
            <person name="Aerts A.L."/>
            <person name="Choi C."/>
            <person name="Clum A."/>
            <person name="LaButti K.M."/>
            <person name="Lindquist E.A."/>
            <person name="Yee Ngan C."/>
            <person name="Ohm R.A."/>
            <person name="Salamov A.A."/>
            <person name="Grigoriev I.V."/>
            <person name="Spatafora J.W."/>
            <person name="Berbee M.L."/>
        </authorList>
    </citation>
    <scope>NUCLEOTIDE SEQUENCE [LARGE SCALE GENOMIC DNA]</scope>
    <source>
        <strain evidence="1 2">NRRL 28638</strain>
    </source>
</reference>
<proteinExistence type="predicted"/>
<gene>
    <name evidence="1" type="ORF">CONCODRAFT_6394</name>
</gene>
<accession>A0A137P7F0</accession>
<name>A0A137P7F0_CONC2</name>
<sequence>MLTTLFNQLFLLRKENTRRKMANQGSQTLSLKRGLLCMFLLCLSAVASNPAEVNEIPIGGCIDGLVKCRFKCCESCPC</sequence>
<evidence type="ECO:0000313" key="2">
    <source>
        <dbReference type="Proteomes" id="UP000070444"/>
    </source>
</evidence>
<keyword evidence="2" id="KW-1185">Reference proteome</keyword>